<dbReference type="InterPro" id="IPR036869">
    <property type="entry name" value="J_dom_sf"/>
</dbReference>
<dbReference type="OrthoDB" id="10250354at2759"/>
<sequence length="134" mass="16735">MLRIFGKYRFSNQNFINYLEFEIKKQFYILAKQHHPDSHNAKESDQELFKTIVAAYNTLTDENERKKQNRILNKQQQQPQRKQQNQETRTQQPQQQRQYQQRSINPDAQFYYDFRMKTQDFEEKDFHRQRHKFI</sequence>
<evidence type="ECO:0000259" key="3">
    <source>
        <dbReference type="PROSITE" id="PS50076"/>
    </source>
</evidence>
<dbReference type="Gene3D" id="1.10.287.110">
    <property type="entry name" value="DnaJ domain"/>
    <property type="match status" value="1"/>
</dbReference>
<dbReference type="CDD" id="cd06257">
    <property type="entry name" value="DnaJ"/>
    <property type="match status" value="1"/>
</dbReference>
<keyword evidence="5" id="KW-1185">Reference proteome</keyword>
<accession>A0CQQ5</accession>
<feature type="region of interest" description="Disordered" evidence="2">
    <location>
        <begin position="63"/>
        <end position="104"/>
    </location>
</feature>
<evidence type="ECO:0000313" key="5">
    <source>
        <dbReference type="Proteomes" id="UP000000600"/>
    </source>
</evidence>
<dbReference type="PROSITE" id="PS50076">
    <property type="entry name" value="DNAJ_2"/>
    <property type="match status" value="1"/>
</dbReference>
<dbReference type="eggNOG" id="KOG0714">
    <property type="taxonomic scope" value="Eukaryota"/>
</dbReference>
<dbReference type="PANTHER" id="PTHR44145:SF3">
    <property type="entry name" value="DNAJ HOMOLOG SUBFAMILY A MEMBER 3, MITOCHONDRIAL"/>
    <property type="match status" value="1"/>
</dbReference>
<dbReference type="SMART" id="SM00271">
    <property type="entry name" value="DnaJ"/>
    <property type="match status" value="1"/>
</dbReference>
<dbReference type="EMBL" id="CT868141">
    <property type="protein sequence ID" value="CAK73122.1"/>
    <property type="molecule type" value="Genomic_DNA"/>
</dbReference>
<dbReference type="InterPro" id="IPR001623">
    <property type="entry name" value="DnaJ_domain"/>
</dbReference>
<dbReference type="Pfam" id="PF00226">
    <property type="entry name" value="DnaJ"/>
    <property type="match status" value="1"/>
</dbReference>
<evidence type="ECO:0000256" key="1">
    <source>
        <dbReference type="ARBA" id="ARBA00023186"/>
    </source>
</evidence>
<evidence type="ECO:0000256" key="2">
    <source>
        <dbReference type="SAM" id="MobiDB-lite"/>
    </source>
</evidence>
<dbReference type="AlphaFoldDB" id="A0CQQ5"/>
<evidence type="ECO:0000313" key="4">
    <source>
        <dbReference type="EMBL" id="CAK73122.1"/>
    </source>
</evidence>
<dbReference type="SUPFAM" id="SSF46565">
    <property type="entry name" value="Chaperone J-domain"/>
    <property type="match status" value="1"/>
</dbReference>
<proteinExistence type="predicted"/>
<dbReference type="HOGENOM" id="CLU_1900274_0_0_1"/>
<protein>
    <recommendedName>
        <fullName evidence="3">J domain-containing protein</fullName>
    </recommendedName>
</protein>
<dbReference type="InterPro" id="IPR051938">
    <property type="entry name" value="Apopto_cytoskel_mod"/>
</dbReference>
<dbReference type="RefSeq" id="XP_001440519.1">
    <property type="nucleotide sequence ID" value="XM_001440482.1"/>
</dbReference>
<dbReference type="KEGG" id="ptm:GSPATT00009470001"/>
<dbReference type="Proteomes" id="UP000000600">
    <property type="component" value="Unassembled WGS sequence"/>
</dbReference>
<dbReference type="GeneID" id="5026304"/>
<feature type="domain" description="J" evidence="3">
    <location>
        <begin position="1"/>
        <end position="72"/>
    </location>
</feature>
<organism evidence="4 5">
    <name type="scientific">Paramecium tetraurelia</name>
    <dbReference type="NCBI Taxonomy" id="5888"/>
    <lineage>
        <taxon>Eukaryota</taxon>
        <taxon>Sar</taxon>
        <taxon>Alveolata</taxon>
        <taxon>Ciliophora</taxon>
        <taxon>Intramacronucleata</taxon>
        <taxon>Oligohymenophorea</taxon>
        <taxon>Peniculida</taxon>
        <taxon>Parameciidae</taxon>
        <taxon>Paramecium</taxon>
    </lineage>
</organism>
<dbReference type="PANTHER" id="PTHR44145">
    <property type="entry name" value="DNAJ HOMOLOG SUBFAMILY A MEMBER 3, MITOCHONDRIAL"/>
    <property type="match status" value="1"/>
</dbReference>
<name>A0CQQ5_PARTE</name>
<dbReference type="InParanoid" id="A0CQQ5"/>
<keyword evidence="1" id="KW-0143">Chaperone</keyword>
<gene>
    <name evidence="4" type="ORF">GSPATT00009470001</name>
</gene>
<reference evidence="4 5" key="1">
    <citation type="journal article" date="2006" name="Nature">
        <title>Global trends of whole-genome duplications revealed by the ciliate Paramecium tetraurelia.</title>
        <authorList>
            <consortium name="Genoscope"/>
            <person name="Aury J.-M."/>
            <person name="Jaillon O."/>
            <person name="Duret L."/>
            <person name="Noel B."/>
            <person name="Jubin C."/>
            <person name="Porcel B.M."/>
            <person name="Segurens B."/>
            <person name="Daubin V."/>
            <person name="Anthouard V."/>
            <person name="Aiach N."/>
            <person name="Arnaiz O."/>
            <person name="Billaut A."/>
            <person name="Beisson J."/>
            <person name="Blanc I."/>
            <person name="Bouhouche K."/>
            <person name="Camara F."/>
            <person name="Duharcourt S."/>
            <person name="Guigo R."/>
            <person name="Gogendeau D."/>
            <person name="Katinka M."/>
            <person name="Keller A.-M."/>
            <person name="Kissmehl R."/>
            <person name="Klotz C."/>
            <person name="Koll F."/>
            <person name="Le Moue A."/>
            <person name="Lepere C."/>
            <person name="Malinsky S."/>
            <person name="Nowacki M."/>
            <person name="Nowak J.K."/>
            <person name="Plattner H."/>
            <person name="Poulain J."/>
            <person name="Ruiz F."/>
            <person name="Serrano V."/>
            <person name="Zagulski M."/>
            <person name="Dessen P."/>
            <person name="Betermier M."/>
            <person name="Weissenbach J."/>
            <person name="Scarpelli C."/>
            <person name="Schachter V."/>
            <person name="Sperling L."/>
            <person name="Meyer E."/>
            <person name="Cohen J."/>
            <person name="Wincker P."/>
        </authorList>
    </citation>
    <scope>NUCLEOTIDE SEQUENCE [LARGE SCALE GENOMIC DNA]</scope>
    <source>
        <strain evidence="4 5">Stock d4-2</strain>
    </source>
</reference>
<feature type="compositionally biased region" description="Low complexity" evidence="2">
    <location>
        <begin position="70"/>
        <end position="102"/>
    </location>
</feature>